<dbReference type="InterPro" id="IPR011041">
    <property type="entry name" value="Quinoprot_gluc/sorb_DH_b-prop"/>
</dbReference>
<feature type="chain" id="PRO_5022088909" evidence="6">
    <location>
        <begin position="43"/>
        <end position="935"/>
    </location>
</feature>
<keyword evidence="9" id="KW-1185">Reference proteome</keyword>
<dbReference type="InterPro" id="IPR013427">
    <property type="entry name" value="Haem-bd_dom_put"/>
</dbReference>
<dbReference type="Proteomes" id="UP000319342">
    <property type="component" value="Chromosome"/>
</dbReference>
<keyword evidence="5" id="KW-1133">Transmembrane helix</keyword>
<evidence type="ECO:0000256" key="3">
    <source>
        <dbReference type="ARBA" id="ARBA00023004"/>
    </source>
</evidence>
<evidence type="ECO:0000256" key="6">
    <source>
        <dbReference type="SAM" id="SignalP"/>
    </source>
</evidence>
<proteinExistence type="predicted"/>
<dbReference type="InterPro" id="IPR036909">
    <property type="entry name" value="Cyt_c-like_dom_sf"/>
</dbReference>
<evidence type="ECO:0000256" key="1">
    <source>
        <dbReference type="ARBA" id="ARBA00022617"/>
    </source>
</evidence>
<accession>A0A518CXL5</accession>
<evidence type="ECO:0000256" key="5">
    <source>
        <dbReference type="SAM" id="Phobius"/>
    </source>
</evidence>
<dbReference type="InterPro" id="IPR011042">
    <property type="entry name" value="6-blade_b-propeller_TolB-like"/>
</dbReference>
<sequence precursor="true">MTTMPSRACTIELARARGAARARGLGLPAVVLLFALAGPSPAQQDTGATAVPADWQVPDGYAIEIVHTVDARTQGSWVSLATGPSTEDELVFFAGDQYGALHEVRLPRAGGETRTRSVSTDLGHAQGLLWFEDELLVVVNDSWLSGLYALGDADGDGQLEPTRQILALTGEGEHGPHAVVLAPDGEHVLVVCGNHTQPPAELAWSRVPAAAFTEGLLAPREWDPNGHARNVLAPGGYVIEVDPRTGAAGLVACGFRNSYDLAVVPSGEVYTFDSDMEWDMGSPWYRPTRLIEVMSGGDHGWRSGSGKWPVWREDAAAPVADVGPGSPTGVTSGAGAAFPAADQRALYLLDWTFGTVHRARLSDDGAGHTAELEPFLTGRALPLTDAVIAADGAMYLTTGGRRTRSHLLRVRYVGDASVEPVTWPAPDPAAQRRVALERFHLEMADAEGLEQLIGALGDRDRRIRYAARVGLEHQPLESWAPRLSGLVDPFARAVGWLGVLRATSPSATEWIDAALEDLGRFAPGSSDAETLLAWLRAHQWALIERSDVTARWRERLIARLDPLYPSANAPADAELAVLLVHLGAPRVIERTLDLMESAPNTTPSGLAELIARNPAYGDPIAALLENPPPTEGLRFAFALRQVADGWNWESRERWFRWVQTARRSSGGVSFGGFLDQAEAQALATCDAVTRLALQPLLARTATDLPGVAAIAPSGPGVDWTVATAESSLTGRITGADFERGAGLFGFACASCHRIAGAGGSVGPDLTTAADTFTLHDLLVAVLEPDASISDQYRLHEWQFTDGTRRIARHLGQAADGQYEYLENLLDPSRIGRIAPDRLVSVEPSPHSPMPSQLTRAMNPQELRDLVAHVASAGGTRRDLSAWQGVRPVPRPQKPVLSPVALRILFGAVAALVALLAGIGVLMRRGRPGTSTCPPT</sequence>
<dbReference type="EMBL" id="CP036290">
    <property type="protein sequence ID" value="QDU83971.1"/>
    <property type="molecule type" value="Genomic_DNA"/>
</dbReference>
<dbReference type="PROSITE" id="PS51007">
    <property type="entry name" value="CYTC"/>
    <property type="match status" value="1"/>
</dbReference>
<feature type="signal peptide" evidence="6">
    <location>
        <begin position="1"/>
        <end position="42"/>
    </location>
</feature>
<keyword evidence="5" id="KW-0472">Membrane</keyword>
<dbReference type="SUPFAM" id="SSF46626">
    <property type="entry name" value="Cytochrome c"/>
    <property type="match status" value="1"/>
</dbReference>
<dbReference type="PANTHER" id="PTHR33546">
    <property type="entry name" value="LARGE, MULTIFUNCTIONAL SECRETED PROTEIN-RELATED"/>
    <property type="match status" value="1"/>
</dbReference>
<evidence type="ECO:0000256" key="2">
    <source>
        <dbReference type="ARBA" id="ARBA00022723"/>
    </source>
</evidence>
<feature type="domain" description="Cytochrome c" evidence="7">
    <location>
        <begin position="735"/>
        <end position="873"/>
    </location>
</feature>
<keyword evidence="3 4" id="KW-0408">Iron</keyword>
<evidence type="ECO:0000256" key="4">
    <source>
        <dbReference type="PROSITE-ProRule" id="PRU00433"/>
    </source>
</evidence>
<evidence type="ECO:0000259" key="7">
    <source>
        <dbReference type="PROSITE" id="PS51007"/>
    </source>
</evidence>
<dbReference type="GO" id="GO:0020037">
    <property type="term" value="F:heme binding"/>
    <property type="evidence" value="ECO:0007669"/>
    <property type="project" value="InterPro"/>
</dbReference>
<gene>
    <name evidence="8" type="ORF">Pla163_10720</name>
</gene>
<dbReference type="PANTHER" id="PTHR33546:SF1">
    <property type="entry name" value="LARGE, MULTIFUNCTIONAL SECRETED PROTEIN"/>
    <property type="match status" value="1"/>
</dbReference>
<feature type="transmembrane region" description="Helical" evidence="5">
    <location>
        <begin position="899"/>
        <end position="921"/>
    </location>
</feature>
<dbReference type="Gene3D" id="1.10.760.10">
    <property type="entry name" value="Cytochrome c-like domain"/>
    <property type="match status" value="1"/>
</dbReference>
<keyword evidence="2 4" id="KW-0479">Metal-binding</keyword>
<organism evidence="8 9">
    <name type="scientific">Rohdeia mirabilis</name>
    <dbReference type="NCBI Taxonomy" id="2528008"/>
    <lineage>
        <taxon>Bacteria</taxon>
        <taxon>Pseudomonadati</taxon>
        <taxon>Planctomycetota</taxon>
        <taxon>Planctomycetia</taxon>
        <taxon>Planctomycetia incertae sedis</taxon>
        <taxon>Rohdeia</taxon>
    </lineage>
</organism>
<keyword evidence="1 4" id="KW-0349">Heme</keyword>
<keyword evidence="6" id="KW-0732">Signal</keyword>
<evidence type="ECO:0000313" key="9">
    <source>
        <dbReference type="Proteomes" id="UP000319342"/>
    </source>
</evidence>
<dbReference type="Gene3D" id="2.120.10.30">
    <property type="entry name" value="TolB, C-terminal domain"/>
    <property type="match status" value="1"/>
</dbReference>
<dbReference type="GO" id="GO:0046872">
    <property type="term" value="F:metal ion binding"/>
    <property type="evidence" value="ECO:0007669"/>
    <property type="project" value="UniProtKB-KW"/>
</dbReference>
<name>A0A518CXL5_9BACT</name>
<dbReference type="NCBIfam" id="TIGR02603">
    <property type="entry name" value="CxxCH_TIGR02603"/>
    <property type="match status" value="1"/>
</dbReference>
<dbReference type="Pfam" id="PF00034">
    <property type="entry name" value="Cytochrom_C"/>
    <property type="match status" value="1"/>
</dbReference>
<dbReference type="SUPFAM" id="SSF50952">
    <property type="entry name" value="Soluble quinoprotein glucose dehydrogenase"/>
    <property type="match status" value="1"/>
</dbReference>
<evidence type="ECO:0000313" key="8">
    <source>
        <dbReference type="EMBL" id="QDU83971.1"/>
    </source>
</evidence>
<keyword evidence="5" id="KW-0812">Transmembrane</keyword>
<dbReference type="AlphaFoldDB" id="A0A518CXL5"/>
<protein>
    <submittedName>
        <fullName evidence="8">Cytochrome c</fullName>
    </submittedName>
</protein>
<reference evidence="8 9" key="1">
    <citation type="submission" date="2019-02" db="EMBL/GenBank/DDBJ databases">
        <title>Deep-cultivation of Planctomycetes and their phenomic and genomic characterization uncovers novel biology.</title>
        <authorList>
            <person name="Wiegand S."/>
            <person name="Jogler M."/>
            <person name="Boedeker C."/>
            <person name="Pinto D."/>
            <person name="Vollmers J."/>
            <person name="Rivas-Marin E."/>
            <person name="Kohn T."/>
            <person name="Peeters S.H."/>
            <person name="Heuer A."/>
            <person name="Rast P."/>
            <person name="Oberbeckmann S."/>
            <person name="Bunk B."/>
            <person name="Jeske O."/>
            <person name="Meyerdierks A."/>
            <person name="Storesund J.E."/>
            <person name="Kallscheuer N."/>
            <person name="Luecker S."/>
            <person name="Lage O.M."/>
            <person name="Pohl T."/>
            <person name="Merkel B.J."/>
            <person name="Hornburger P."/>
            <person name="Mueller R.-W."/>
            <person name="Bruemmer F."/>
            <person name="Labrenz M."/>
            <person name="Spormann A.M."/>
            <person name="Op den Camp H."/>
            <person name="Overmann J."/>
            <person name="Amann R."/>
            <person name="Jetten M.S.M."/>
            <person name="Mascher T."/>
            <person name="Medema M.H."/>
            <person name="Devos D.P."/>
            <person name="Kaster A.-K."/>
            <person name="Ovreas L."/>
            <person name="Rohde M."/>
            <person name="Galperin M.Y."/>
            <person name="Jogler C."/>
        </authorList>
    </citation>
    <scope>NUCLEOTIDE SEQUENCE [LARGE SCALE GENOMIC DNA]</scope>
    <source>
        <strain evidence="8 9">Pla163</strain>
    </source>
</reference>
<dbReference type="GO" id="GO:0009055">
    <property type="term" value="F:electron transfer activity"/>
    <property type="evidence" value="ECO:0007669"/>
    <property type="project" value="InterPro"/>
</dbReference>
<dbReference type="InterPro" id="IPR009056">
    <property type="entry name" value="Cyt_c-like_dom"/>
</dbReference>